<keyword evidence="2" id="KW-0328">Glycosyltransferase</keyword>
<comment type="caution">
    <text evidence="2">The sequence shown here is derived from an EMBL/GenBank/DDBJ whole genome shotgun (WGS) entry which is preliminary data.</text>
</comment>
<evidence type="ECO:0000259" key="1">
    <source>
        <dbReference type="Pfam" id="PF00534"/>
    </source>
</evidence>
<dbReference type="PANTHER" id="PTHR12526:SF572">
    <property type="entry name" value="BLL5144 PROTEIN"/>
    <property type="match status" value="1"/>
</dbReference>
<dbReference type="Gene3D" id="3.40.50.2000">
    <property type="entry name" value="Glycogen Phosphorylase B"/>
    <property type="match status" value="2"/>
</dbReference>
<dbReference type="GO" id="GO:0016757">
    <property type="term" value="F:glycosyltransferase activity"/>
    <property type="evidence" value="ECO:0007669"/>
    <property type="project" value="UniProtKB-KW"/>
</dbReference>
<dbReference type="Proteomes" id="UP001595616">
    <property type="component" value="Unassembled WGS sequence"/>
</dbReference>
<dbReference type="EC" id="2.4.-.-" evidence="2"/>
<dbReference type="InterPro" id="IPR001296">
    <property type="entry name" value="Glyco_trans_1"/>
</dbReference>
<dbReference type="RefSeq" id="WP_379840097.1">
    <property type="nucleotide sequence ID" value="NZ_JBHRYQ010000001.1"/>
</dbReference>
<evidence type="ECO:0000313" key="2">
    <source>
        <dbReference type="EMBL" id="MFC3813192.1"/>
    </source>
</evidence>
<dbReference type="EMBL" id="JBHRYQ010000001">
    <property type="protein sequence ID" value="MFC3813192.1"/>
    <property type="molecule type" value="Genomic_DNA"/>
</dbReference>
<sequence length="785" mass="89201">MRNETLFNHNSIFGFERQQNMVNAFKPESESSDSLPEILFLTSYPPRECGIATYSKDLVEALKNKFQDSFKIRICALESNTEKHPYGPKVKYKLNTDEPGSFAKLADKINQDKAISMVMVQHEFGFYNKKELEFQQFLIALHKPIIMGFHTVLPNPNAALQQNVIKLAAQSEAIVVMTNSSMKILVEDYGILQEKIKVIPHGTHLVQHLDKDLLKIKYNLQGKKVLSTFGLISSGKNIETTIDALPKIVKANKDVMFLIIGKTHPNVANQEGEKYRNMLIYRVEKLGLTKNVRFINYFLPLTDLLEYLQLTDIYVFTSKDPNQAVSGTFSYAISCGCPIVSTPIPHAVEVLKEGAGVTFDFGDSKQLATEINKLLKSDTLRKEIRSIGLHSMAPTAWENAAIAHALLFQELSDKKLLLNYKTPEMNLDYLKKLTTNFGLIQFSIINEPDIDSGYTVDDNARALVATCMHYQKTNEAEDLAYIKIYLNFIVFCLQNDTRFLNYVNEEQQFTIQNYETNLEDSNGRAIWALGYLISNAANLPEALVLKAEKAFDFALTNALEIHSSRAMAFIIKGLYYRNTVSKKLSDVILISQLGNRLVQMYYHESKNDWNWFESYLTYGNSILPEAMLCAYLVTNEPIYKDIAKLSFDFLLSKIFTDETITVISNNGWLFRGEEANRTQKGGEQAIDVAYTILALEKFRGVFHENNYQEKMQVAFSWFLGNNHLHQIIYNPCTGGCYDGLEDTYVNINQGAESTVSYLMASLTMENIKIQKGLSVKKAIELAEFY</sequence>
<organism evidence="2 3">
    <name type="scientific">Lacihabitans lacunae</name>
    <dbReference type="NCBI Taxonomy" id="1028214"/>
    <lineage>
        <taxon>Bacteria</taxon>
        <taxon>Pseudomonadati</taxon>
        <taxon>Bacteroidota</taxon>
        <taxon>Cytophagia</taxon>
        <taxon>Cytophagales</taxon>
        <taxon>Leadbetterellaceae</taxon>
        <taxon>Lacihabitans</taxon>
    </lineage>
</organism>
<dbReference type="PANTHER" id="PTHR12526">
    <property type="entry name" value="GLYCOSYLTRANSFERASE"/>
    <property type="match status" value="1"/>
</dbReference>
<gene>
    <name evidence="2" type="ORF">ACFOOI_21175</name>
</gene>
<keyword evidence="2" id="KW-0808">Transferase</keyword>
<dbReference type="Pfam" id="PF00534">
    <property type="entry name" value="Glycos_transf_1"/>
    <property type="match status" value="1"/>
</dbReference>
<reference evidence="3" key="1">
    <citation type="journal article" date="2019" name="Int. J. Syst. Evol. Microbiol.">
        <title>The Global Catalogue of Microorganisms (GCM) 10K type strain sequencing project: providing services to taxonomists for standard genome sequencing and annotation.</title>
        <authorList>
            <consortium name="The Broad Institute Genomics Platform"/>
            <consortium name="The Broad Institute Genome Sequencing Center for Infectious Disease"/>
            <person name="Wu L."/>
            <person name="Ma J."/>
        </authorList>
    </citation>
    <scope>NUCLEOTIDE SEQUENCE [LARGE SCALE GENOMIC DNA]</scope>
    <source>
        <strain evidence="3">CECT 7956</strain>
    </source>
</reference>
<dbReference type="SUPFAM" id="SSF53756">
    <property type="entry name" value="UDP-Glycosyltransferase/glycogen phosphorylase"/>
    <property type="match status" value="1"/>
</dbReference>
<name>A0ABV7Z398_9BACT</name>
<protein>
    <submittedName>
        <fullName evidence="2">Glycosyltransferase</fullName>
        <ecNumber evidence="2">2.4.-.-</ecNumber>
    </submittedName>
</protein>
<proteinExistence type="predicted"/>
<evidence type="ECO:0000313" key="3">
    <source>
        <dbReference type="Proteomes" id="UP001595616"/>
    </source>
</evidence>
<dbReference type="InterPro" id="IPR008928">
    <property type="entry name" value="6-hairpin_glycosidase_sf"/>
</dbReference>
<dbReference type="SUPFAM" id="SSF48208">
    <property type="entry name" value="Six-hairpin glycosidases"/>
    <property type="match status" value="1"/>
</dbReference>
<accession>A0ABV7Z398</accession>
<keyword evidence="3" id="KW-1185">Reference proteome</keyword>
<feature type="domain" description="Glycosyl transferase family 1" evidence="1">
    <location>
        <begin position="217"/>
        <end position="386"/>
    </location>
</feature>